<reference evidence="1" key="1">
    <citation type="submission" date="2022-06" db="EMBL/GenBank/DDBJ databases">
        <title>Ornithinimicrobium HY1793.</title>
        <authorList>
            <person name="Huang Y."/>
        </authorList>
    </citation>
    <scope>NUCLEOTIDE SEQUENCE</scope>
    <source>
        <strain evidence="1">HY1793</strain>
    </source>
</reference>
<gene>
    <name evidence="1" type="ORF">NF556_02345</name>
</gene>
<accession>A0ABY4YUX0</accession>
<sequence length="147" mass="16585">MPVQQQLTTGDRLLAEWSARRRSIGRVDFISTILDDVTNGAQALGELDFAKLCREHRVPEPSRQVVQRGHKGRIYLDVQWKEHRAGAEIDGGQHGLGLKRVEDSLRDNELVIVKNPVLRIPVLGLRTDPDAFMDQVQRLLAGRESSE</sequence>
<name>A0ABY4YUX0_9MICO</name>
<evidence type="ECO:0000313" key="1">
    <source>
        <dbReference type="EMBL" id="USQ80528.1"/>
    </source>
</evidence>
<dbReference type="RefSeq" id="WP_252593903.1">
    <property type="nucleotide sequence ID" value="NZ_CP099489.1"/>
</dbReference>
<proteinExistence type="predicted"/>
<keyword evidence="2" id="KW-1185">Reference proteome</keyword>
<evidence type="ECO:0000313" key="2">
    <source>
        <dbReference type="Proteomes" id="UP001056455"/>
    </source>
</evidence>
<organism evidence="1 2">
    <name type="scientific">Ornithinimicrobium faecis</name>
    <dbReference type="NCBI Taxonomy" id="2934158"/>
    <lineage>
        <taxon>Bacteria</taxon>
        <taxon>Bacillati</taxon>
        <taxon>Actinomycetota</taxon>
        <taxon>Actinomycetes</taxon>
        <taxon>Micrococcales</taxon>
        <taxon>Ornithinimicrobiaceae</taxon>
        <taxon>Ornithinimicrobium</taxon>
    </lineage>
</organism>
<dbReference type="EMBL" id="CP099489">
    <property type="protein sequence ID" value="USQ80528.1"/>
    <property type="molecule type" value="Genomic_DNA"/>
</dbReference>
<evidence type="ECO:0008006" key="3">
    <source>
        <dbReference type="Google" id="ProtNLM"/>
    </source>
</evidence>
<protein>
    <recommendedName>
        <fullName evidence="3">DUF559 domain-containing protein</fullName>
    </recommendedName>
</protein>
<dbReference type="Proteomes" id="UP001056455">
    <property type="component" value="Chromosome"/>
</dbReference>